<feature type="region of interest" description="Disordered" evidence="1">
    <location>
        <begin position="69"/>
        <end position="109"/>
    </location>
</feature>
<proteinExistence type="predicted"/>
<feature type="region of interest" description="Disordered" evidence="1">
    <location>
        <begin position="1"/>
        <end position="44"/>
    </location>
</feature>
<evidence type="ECO:0000313" key="2">
    <source>
        <dbReference type="EMBL" id="KAG8463602.1"/>
    </source>
</evidence>
<name>A0A8J5XGP3_DIALT</name>
<dbReference type="OrthoDB" id="548539at2759"/>
<accession>A0A8J5XGP3</accession>
<reference evidence="2" key="1">
    <citation type="submission" date="2021-05" db="EMBL/GenBank/DDBJ databases">
        <title>The genome of the haptophyte Pavlova lutheri (Diacronema luteri, Pavlovales) - a model for lipid biosynthesis in eukaryotic algae.</title>
        <authorList>
            <person name="Hulatt C.J."/>
            <person name="Posewitz M.C."/>
        </authorList>
    </citation>
    <scope>NUCLEOTIDE SEQUENCE</scope>
    <source>
        <strain evidence="2">NIVA-4/92</strain>
    </source>
</reference>
<sequence length="275" mass="30297">MAVVRAVLPYRQDEDDLPQRTAGHSMGGSGRLRAGAGSGREAREHGASVAYRRFPALAQFTDEELAAITMPPQPFPGMTPSPSVAQLGGSDELGSGEAGRTRADEETMPFSALSSFRAAVIKKGSHDQPYGSARSRPQAGWRKPRLSSSQPPAPFRPVNPSGARESITDRFHGYITMHTPYDAVKEAERSEKLASAAAQRSGPFRPSSSAQAKSAIRVHYFLNSPDTETFQAERQFIKERAERNRQSYNREARTKLLLLREREKKKDAELRSEAQ</sequence>
<dbReference type="Proteomes" id="UP000751190">
    <property type="component" value="Unassembled WGS sequence"/>
</dbReference>
<feature type="region of interest" description="Disordered" evidence="1">
    <location>
        <begin position="187"/>
        <end position="211"/>
    </location>
</feature>
<keyword evidence="3" id="KW-1185">Reference proteome</keyword>
<dbReference type="AlphaFoldDB" id="A0A8J5XGP3"/>
<protein>
    <submittedName>
        <fullName evidence="2">Uncharacterized protein</fullName>
    </submittedName>
</protein>
<organism evidence="2 3">
    <name type="scientific">Diacronema lutheri</name>
    <name type="common">Unicellular marine alga</name>
    <name type="synonym">Monochrysis lutheri</name>
    <dbReference type="NCBI Taxonomy" id="2081491"/>
    <lineage>
        <taxon>Eukaryota</taxon>
        <taxon>Haptista</taxon>
        <taxon>Haptophyta</taxon>
        <taxon>Pavlovophyceae</taxon>
        <taxon>Pavlovales</taxon>
        <taxon>Pavlovaceae</taxon>
        <taxon>Diacronema</taxon>
    </lineage>
</organism>
<evidence type="ECO:0000256" key="1">
    <source>
        <dbReference type="SAM" id="MobiDB-lite"/>
    </source>
</evidence>
<gene>
    <name evidence="2" type="ORF">KFE25_003875</name>
</gene>
<feature type="region of interest" description="Disordered" evidence="1">
    <location>
        <begin position="122"/>
        <end position="165"/>
    </location>
</feature>
<dbReference type="EMBL" id="JAGTXO010000015">
    <property type="protein sequence ID" value="KAG8463602.1"/>
    <property type="molecule type" value="Genomic_DNA"/>
</dbReference>
<comment type="caution">
    <text evidence="2">The sequence shown here is derived from an EMBL/GenBank/DDBJ whole genome shotgun (WGS) entry which is preliminary data.</text>
</comment>
<evidence type="ECO:0000313" key="3">
    <source>
        <dbReference type="Proteomes" id="UP000751190"/>
    </source>
</evidence>